<sequence>MNGYDPYTANNGTMQPSQHQGEGARPPPKRRNRKAVSCVSCREKKIKCDRVVPCNQCIKRGEQDQCRIEQKPKIVHDHSHQHAPTHPPSYIDPLSPGSAAYSQFSAAISTARSQVNAAQSSSSPPPAEVEAIKARLAQVEALLAGQIPLSSANALAPSSPMGSSNWNAYRSSSSGSGARAVESNVSRGSSQSPSSFTSAHRSASGSTHHSSVSPHDGPYDTDESESEEDTAPSSPRAPISRLRTDDMPVSRKEMDSDTEDAATVLERLAMDGSSNSRWAKATNGCPTQNAASRGAAEGKSEHCERMQQEVDSREATGEKFELCLQRDKEFDLMSIDKHAVGGVVSVPSEGQQGPTEMLLPPVSRAPDLDAGANGQPPCACRDPDADGTTSNGHDHTQDYTCLKQNEPVSKEPSPITVPCKLACENKGLLRLKSGPETLFGWGMGWAWSAAEVLLQQDKRKAKEEGRTFVVSTRTEREAVLRAICESLPSKQIAYQLIEVYESRARYLCGHVVHVPCLKREVEAFYALETAEKRARVVNHIDCSWLSLFLMVLALGVRFYPCQPKAGWLPANHLFDGKTIHAWHSAAKTCLVLANYLNSNSMSVLQSISLLYLFHSVSAASCGGEADSGTTHTALLRTAITNAQDMGLHRLGDLDKQPRANEPSAKVIRRQIGMRIWWHLVFLDWSAAGTGCAKDYFIRSDSFNTPLPGNYNDDDLMRMPLPAPRPREEFTEMSYVLSNLEFGMAVKQDVDVRQRRELQAATSGGDRRLTCVEAQRLDALYRGVLENTPSFFKVGSEIGQVTCIEVQRWLLQQAVFSKLLRIHRPNLSSRKESRTNCVLLARSILDMQKKIRSRCTVIDRLWQNLMQSFSAAIVLALHLLHTRPSADHRVSVRSEITEAIRALKQVDGTDCAAKKCIRVIEALLDEEEERWQAGNAALARNDNVPMEAVKLKRKRQMDVDGAEDEVAASGGKRKNLLSLAQRVAQATREDASARQNRSAPADDPSKRQATLAAVRSASGTENSGALEVNGVAALKDDASLYRMNNTTLPTSGPSPLNMTAASSNQDDVTFPQMLQTMPFPSNLFNFNDVNASQRMVPPNGVDLMLNNPITPPDGQSFDLAAFLEQVSNSPGSSTDFSLSSGHEDRSASTSSDVSGMDDRGSASALSNGDGTDNTSVSSFGEPLLTKEAIRRQQQHLQANTNSNLLGSNMAPAGQTGGFGLGPQAISPVSATARPDPSTDMDSFWNWIITQGANGITAPTTMPTTQAAPVLMQQPALAAPPSQKQPVQYGMPSTLPPTPQSAHSGLTPYLAPNTGYFNSNEGYPTPSSLASGTKFGTPASQPAVSATPEAQRAAPTAGVVGTPSAGFSLDSFLGAPLYDFSDYANAWTASNPGSVPMGAGPGPVSDP</sequence>
<dbReference type="RefSeq" id="XP_016291419.1">
    <property type="nucleotide sequence ID" value="XM_016437855.1"/>
</dbReference>
<dbReference type="PANTHER" id="PTHR31001:SF89">
    <property type="entry name" value="ZN(2)-C6 FUNGAL-TYPE DOMAIN-CONTAINING PROTEIN"/>
    <property type="match status" value="1"/>
</dbReference>
<dbReference type="Pfam" id="PF00172">
    <property type="entry name" value="Zn_clus"/>
    <property type="match status" value="1"/>
</dbReference>
<dbReference type="SUPFAM" id="SSF57701">
    <property type="entry name" value="Zn2/Cys6 DNA-binding domain"/>
    <property type="match status" value="1"/>
</dbReference>
<dbReference type="CDD" id="cd12148">
    <property type="entry name" value="fungal_TF_MHR"/>
    <property type="match status" value="1"/>
</dbReference>
<feature type="compositionally biased region" description="Polar residues" evidence="4">
    <location>
        <begin position="1127"/>
        <end position="1139"/>
    </location>
</feature>
<feature type="compositionally biased region" description="Basic and acidic residues" evidence="4">
    <location>
        <begin position="242"/>
        <end position="255"/>
    </location>
</feature>
<dbReference type="STRING" id="1365824.V5EMS3"/>
<feature type="compositionally biased region" description="Polar residues" evidence="4">
    <location>
        <begin position="1162"/>
        <end position="1177"/>
    </location>
</feature>
<dbReference type="PROSITE" id="PS50048">
    <property type="entry name" value="ZN2_CY6_FUNGAL_2"/>
    <property type="match status" value="1"/>
</dbReference>
<gene>
    <name evidence="6" type="ORF">PSEUBRA_SCAF3g03918</name>
</gene>
<accession>V5EMS3</accession>
<dbReference type="InterPro" id="IPR050613">
    <property type="entry name" value="Sec_Metabolite_Reg"/>
</dbReference>
<dbReference type="GO" id="GO:0000981">
    <property type="term" value="F:DNA-binding transcription factor activity, RNA polymerase II-specific"/>
    <property type="evidence" value="ECO:0007669"/>
    <property type="project" value="InterPro"/>
</dbReference>
<evidence type="ECO:0000256" key="4">
    <source>
        <dbReference type="SAM" id="MobiDB-lite"/>
    </source>
</evidence>
<dbReference type="SMART" id="SM00066">
    <property type="entry name" value="GAL4"/>
    <property type="match status" value="1"/>
</dbReference>
<dbReference type="InterPro" id="IPR007219">
    <property type="entry name" value="XnlR_reg_dom"/>
</dbReference>
<evidence type="ECO:0000259" key="5">
    <source>
        <dbReference type="PROSITE" id="PS50048"/>
    </source>
</evidence>
<dbReference type="GO" id="GO:0003677">
    <property type="term" value="F:DNA binding"/>
    <property type="evidence" value="ECO:0007669"/>
    <property type="project" value="InterPro"/>
</dbReference>
<dbReference type="Gene3D" id="4.10.240.10">
    <property type="entry name" value="Zn(2)-C6 fungal-type DNA-binding domain"/>
    <property type="match status" value="1"/>
</dbReference>
<feature type="region of interest" description="Disordered" evidence="4">
    <location>
        <begin position="1200"/>
        <end position="1236"/>
    </location>
</feature>
<feature type="region of interest" description="Disordered" evidence="4">
    <location>
        <begin position="167"/>
        <end position="259"/>
    </location>
</feature>
<dbReference type="Proteomes" id="UP000019377">
    <property type="component" value="Unassembled WGS sequence"/>
</dbReference>
<feature type="compositionally biased region" description="Low complexity" evidence="4">
    <location>
        <begin position="167"/>
        <end position="180"/>
    </location>
</feature>
<keyword evidence="3" id="KW-0539">Nucleus</keyword>
<feature type="domain" description="Zn(2)-C6 fungal-type" evidence="5">
    <location>
        <begin position="37"/>
        <end position="68"/>
    </location>
</feature>
<dbReference type="OrthoDB" id="3364175at2759"/>
<dbReference type="GO" id="GO:0005634">
    <property type="term" value="C:nucleus"/>
    <property type="evidence" value="ECO:0007669"/>
    <property type="project" value="UniProtKB-SubCell"/>
</dbReference>
<dbReference type="GO" id="GO:0008270">
    <property type="term" value="F:zinc ion binding"/>
    <property type="evidence" value="ECO:0007669"/>
    <property type="project" value="InterPro"/>
</dbReference>
<dbReference type="PROSITE" id="PS00463">
    <property type="entry name" value="ZN2_CY6_FUNGAL_1"/>
    <property type="match status" value="1"/>
</dbReference>
<dbReference type="SMART" id="SM00906">
    <property type="entry name" value="Fungal_trans"/>
    <property type="match status" value="1"/>
</dbReference>
<dbReference type="CDD" id="cd00067">
    <property type="entry name" value="GAL4"/>
    <property type="match status" value="1"/>
</dbReference>
<dbReference type="InterPro" id="IPR001138">
    <property type="entry name" value="Zn2Cys6_DnaBD"/>
</dbReference>
<protein>
    <recommendedName>
        <fullName evidence="5">Zn(2)-C6 fungal-type domain-containing protein</fullName>
    </recommendedName>
</protein>
<feature type="region of interest" description="Disordered" evidence="4">
    <location>
        <begin position="1332"/>
        <end position="1355"/>
    </location>
</feature>
<evidence type="ECO:0000256" key="1">
    <source>
        <dbReference type="ARBA" id="ARBA00004123"/>
    </source>
</evidence>
<name>V5EMS3_KALBG</name>
<feature type="compositionally biased region" description="Polar residues" evidence="4">
    <location>
        <begin position="8"/>
        <end position="20"/>
    </location>
</feature>
<dbReference type="OMA" id="KESRTNC"/>
<comment type="subcellular location">
    <subcellularLocation>
        <location evidence="1">Nucleus</location>
    </subcellularLocation>
</comment>
<feature type="compositionally biased region" description="Low complexity" evidence="4">
    <location>
        <begin position="198"/>
        <end position="215"/>
    </location>
</feature>
<evidence type="ECO:0000313" key="6">
    <source>
        <dbReference type="EMBL" id="EST06430.1"/>
    </source>
</evidence>
<dbReference type="GO" id="GO:0006351">
    <property type="term" value="P:DNA-templated transcription"/>
    <property type="evidence" value="ECO:0007669"/>
    <property type="project" value="InterPro"/>
</dbReference>
<dbReference type="EMBL" id="KI545873">
    <property type="protein sequence ID" value="EST06430.1"/>
    <property type="molecule type" value="Genomic_DNA"/>
</dbReference>
<organism evidence="6 7">
    <name type="scientific">Kalmanozyma brasiliensis (strain GHG001)</name>
    <name type="common">Yeast</name>
    <name type="synonym">Pseudozyma brasiliensis</name>
    <dbReference type="NCBI Taxonomy" id="1365824"/>
    <lineage>
        <taxon>Eukaryota</taxon>
        <taxon>Fungi</taxon>
        <taxon>Dikarya</taxon>
        <taxon>Basidiomycota</taxon>
        <taxon>Ustilaginomycotina</taxon>
        <taxon>Ustilaginomycetes</taxon>
        <taxon>Ustilaginales</taxon>
        <taxon>Ustilaginaceae</taxon>
        <taxon>Kalmanozyma</taxon>
    </lineage>
</organism>
<feature type="compositionally biased region" description="Polar residues" evidence="4">
    <location>
        <begin position="183"/>
        <end position="197"/>
    </location>
</feature>
<feature type="region of interest" description="Disordered" evidence="4">
    <location>
        <begin position="1"/>
        <end position="35"/>
    </location>
</feature>
<feature type="region of interest" description="Disordered" evidence="4">
    <location>
        <begin position="1279"/>
        <end position="1300"/>
    </location>
</feature>
<reference evidence="7" key="1">
    <citation type="journal article" date="2013" name="Genome Announc.">
        <title>Draft genome sequence of Pseudozyma brasiliensis sp. nov. strain GHG001, a high producer of endo-1,4-xylanase isolated from an insect pest of sugarcane.</title>
        <authorList>
            <person name="Oliveira J.V.D.C."/>
            <person name="dos Santos R.A.C."/>
            <person name="Borges T.A."/>
            <person name="Riano-Pachon D.M."/>
            <person name="Goldman G.H."/>
        </authorList>
    </citation>
    <scope>NUCLEOTIDE SEQUENCE [LARGE SCALE GENOMIC DNA]</scope>
    <source>
        <strain evidence="7">GHG001</strain>
    </source>
</reference>
<evidence type="ECO:0000256" key="2">
    <source>
        <dbReference type="ARBA" id="ARBA00022723"/>
    </source>
</evidence>
<dbReference type="HOGENOM" id="CLU_254047_0_0_1"/>
<evidence type="ECO:0000313" key="7">
    <source>
        <dbReference type="Proteomes" id="UP000019377"/>
    </source>
</evidence>
<dbReference type="eggNOG" id="ENOG502QRPQ">
    <property type="taxonomic scope" value="Eukaryota"/>
</dbReference>
<proteinExistence type="predicted"/>
<dbReference type="InterPro" id="IPR036864">
    <property type="entry name" value="Zn2-C6_fun-type_DNA-bd_sf"/>
</dbReference>
<evidence type="ECO:0000256" key="3">
    <source>
        <dbReference type="ARBA" id="ARBA00023242"/>
    </source>
</evidence>
<feature type="region of interest" description="Disordered" evidence="4">
    <location>
        <begin position="981"/>
        <end position="1020"/>
    </location>
</feature>
<keyword evidence="2" id="KW-0479">Metal-binding</keyword>
<dbReference type="PANTHER" id="PTHR31001">
    <property type="entry name" value="UNCHARACTERIZED TRANSCRIPTIONAL REGULATORY PROTEIN"/>
    <property type="match status" value="1"/>
</dbReference>
<feature type="compositionally biased region" description="Acidic residues" evidence="4">
    <location>
        <begin position="219"/>
        <end position="230"/>
    </location>
</feature>
<dbReference type="GeneID" id="27420533"/>
<feature type="region of interest" description="Disordered" evidence="4">
    <location>
        <begin position="1127"/>
        <end position="1178"/>
    </location>
</feature>
<keyword evidence="7" id="KW-1185">Reference proteome</keyword>
<feature type="region of interest" description="Disordered" evidence="4">
    <location>
        <begin position="273"/>
        <end position="300"/>
    </location>
</feature>